<comment type="subcellular location">
    <subcellularLocation>
        <location evidence="2 11">Cytoplasm</location>
    </subcellularLocation>
</comment>
<dbReference type="EMBL" id="PDEM01000023">
    <property type="protein sequence ID" value="PHZ84713.1"/>
    <property type="molecule type" value="Genomic_DNA"/>
</dbReference>
<keyword evidence="16" id="KW-1185">Reference proteome</keyword>
<evidence type="ECO:0000256" key="2">
    <source>
        <dbReference type="ARBA" id="ARBA00004496"/>
    </source>
</evidence>
<dbReference type="GO" id="GO:0006508">
    <property type="term" value="P:proteolysis"/>
    <property type="evidence" value="ECO:0007669"/>
    <property type="project" value="UniProtKB-KW"/>
</dbReference>
<evidence type="ECO:0000256" key="1">
    <source>
        <dbReference type="ARBA" id="ARBA00001585"/>
    </source>
</evidence>
<keyword evidence="9 11" id="KW-0378">Hydrolase</keyword>
<dbReference type="Gene3D" id="3.40.50.1820">
    <property type="entry name" value="alpha/beta hydrolase"/>
    <property type="match status" value="1"/>
</dbReference>
<evidence type="ECO:0000256" key="11">
    <source>
        <dbReference type="PIRNR" id="PIRNR006431"/>
    </source>
</evidence>
<evidence type="ECO:0000256" key="4">
    <source>
        <dbReference type="ARBA" id="ARBA00012568"/>
    </source>
</evidence>
<dbReference type="PANTHER" id="PTHR43722">
    <property type="entry name" value="PROLINE IMINOPEPTIDASE"/>
    <property type="match status" value="1"/>
</dbReference>
<evidence type="ECO:0000256" key="10">
    <source>
        <dbReference type="ARBA" id="ARBA00029605"/>
    </source>
</evidence>
<evidence type="ECO:0000256" key="12">
    <source>
        <dbReference type="PIRSR" id="PIRSR006431-1"/>
    </source>
</evidence>
<feature type="active site" evidence="12">
    <location>
        <position position="275"/>
    </location>
</feature>
<keyword evidence="6 11" id="KW-0031">Aminopeptidase</keyword>
<dbReference type="InterPro" id="IPR005944">
    <property type="entry name" value="Pro_iminopeptidase"/>
</dbReference>
<evidence type="ECO:0000256" key="3">
    <source>
        <dbReference type="ARBA" id="ARBA00010088"/>
    </source>
</evidence>
<dbReference type="InterPro" id="IPR000073">
    <property type="entry name" value="AB_hydrolase_1"/>
</dbReference>
<dbReference type="PIRSF" id="PIRSF006431">
    <property type="entry name" value="Pept_S33"/>
    <property type="match status" value="1"/>
</dbReference>
<gene>
    <name evidence="15" type="primary">pip</name>
    <name evidence="15" type="ORF">CRD36_10525</name>
</gene>
<sequence>MAIPKETTNTLRGFYPLIDPYKTEYLSVSPLHSLFIQQSGNPEGQPVLYLHGGPGMGSSAGHRRYFDPAKYRIIQFDQRGAGKSLPHACLIENTTWDLVEDIERIRVALGIVHWHVFGGSWGSTLAIAYAARYPTHVTALGLRGIFLCRKKELAWMYQEGANYVYPDQWEKYSAPIPEHQRHDYISAYYRQLTSADPAVQKRAARAWTEWELAMMNMIPSENAPASVSDDFLLAAARIECHYFYHNIFSDDDAALLASVEKLRHIPAVMVQGRHDMVCPPITAWEVHKAWPEAELHIIADACHGFDEPGIVHALVTAADAFLAPEISALHISHRR</sequence>
<feature type="active site" description="Proton donor" evidence="12">
    <location>
        <position position="303"/>
    </location>
</feature>
<comment type="caution">
    <text evidence="15">The sequence shown here is derived from an EMBL/GenBank/DDBJ whole genome shotgun (WGS) entry which is preliminary data.</text>
</comment>
<dbReference type="AlphaFoldDB" id="A0A2G4YQW6"/>
<dbReference type="SUPFAM" id="SSF53474">
    <property type="entry name" value="alpha/beta-Hydrolases"/>
    <property type="match status" value="1"/>
</dbReference>
<dbReference type="InterPro" id="IPR002410">
    <property type="entry name" value="Peptidase_S33"/>
</dbReference>
<dbReference type="GO" id="GO:0004177">
    <property type="term" value="F:aminopeptidase activity"/>
    <property type="evidence" value="ECO:0007669"/>
    <property type="project" value="UniProtKB-UniRule"/>
</dbReference>
<evidence type="ECO:0000256" key="8">
    <source>
        <dbReference type="ARBA" id="ARBA00022670"/>
    </source>
</evidence>
<dbReference type="OrthoDB" id="9796770at2"/>
<comment type="catalytic activity">
    <reaction evidence="1 11 13">
        <text>Release of N-terminal proline from a peptide.</text>
        <dbReference type="EC" id="3.4.11.5"/>
    </reaction>
</comment>
<accession>A0A2G4YQW6</accession>
<organism evidence="15 16">
    <name type="scientific">Paremcibacter congregatus</name>
    <dbReference type="NCBI Taxonomy" id="2043170"/>
    <lineage>
        <taxon>Bacteria</taxon>
        <taxon>Pseudomonadati</taxon>
        <taxon>Pseudomonadota</taxon>
        <taxon>Alphaproteobacteria</taxon>
        <taxon>Emcibacterales</taxon>
        <taxon>Emcibacteraceae</taxon>
        <taxon>Paremcibacter</taxon>
    </lineage>
</organism>
<dbReference type="Pfam" id="PF00561">
    <property type="entry name" value="Abhydrolase_1"/>
    <property type="match status" value="1"/>
</dbReference>
<evidence type="ECO:0000256" key="6">
    <source>
        <dbReference type="ARBA" id="ARBA00022438"/>
    </source>
</evidence>
<dbReference type="InParanoid" id="A0A2G4YQW6"/>
<dbReference type="RefSeq" id="WP_099472977.1">
    <property type="nucleotide sequence ID" value="NZ_CP041025.1"/>
</dbReference>
<name>A0A2G4YQW6_9PROT</name>
<dbReference type="NCBIfam" id="TIGR01249">
    <property type="entry name" value="pro_imino_pep_1"/>
    <property type="match status" value="1"/>
</dbReference>
<keyword evidence="7 11" id="KW-0963">Cytoplasm</keyword>
<dbReference type="PANTHER" id="PTHR43722:SF1">
    <property type="entry name" value="PROLINE IMINOPEPTIDASE"/>
    <property type="match status" value="1"/>
</dbReference>
<feature type="active site" description="Nucleophile" evidence="12">
    <location>
        <position position="120"/>
    </location>
</feature>
<protein>
    <recommendedName>
        <fullName evidence="5 11">Proline iminopeptidase</fullName>
        <shortName evidence="11">PIP</shortName>
        <ecNumber evidence="4 11">3.4.11.5</ecNumber>
    </recommendedName>
    <alternativeName>
        <fullName evidence="10 11">Prolyl aminopeptidase</fullName>
    </alternativeName>
</protein>
<dbReference type="EC" id="3.4.11.5" evidence="4 11"/>
<comment type="similarity">
    <text evidence="3 11 13">Belongs to the peptidase S33 family.</text>
</comment>
<feature type="domain" description="AB hydrolase-1" evidence="14">
    <location>
        <begin position="46"/>
        <end position="303"/>
    </location>
</feature>
<evidence type="ECO:0000256" key="13">
    <source>
        <dbReference type="RuleBase" id="RU003421"/>
    </source>
</evidence>
<evidence type="ECO:0000259" key="14">
    <source>
        <dbReference type="Pfam" id="PF00561"/>
    </source>
</evidence>
<evidence type="ECO:0000256" key="7">
    <source>
        <dbReference type="ARBA" id="ARBA00022490"/>
    </source>
</evidence>
<proteinExistence type="inferred from homology"/>
<evidence type="ECO:0000313" key="16">
    <source>
        <dbReference type="Proteomes" id="UP000229730"/>
    </source>
</evidence>
<evidence type="ECO:0000256" key="5">
    <source>
        <dbReference type="ARBA" id="ARBA00021843"/>
    </source>
</evidence>
<evidence type="ECO:0000313" key="15">
    <source>
        <dbReference type="EMBL" id="PHZ84713.1"/>
    </source>
</evidence>
<dbReference type="Proteomes" id="UP000229730">
    <property type="component" value="Unassembled WGS sequence"/>
</dbReference>
<evidence type="ECO:0000256" key="9">
    <source>
        <dbReference type="ARBA" id="ARBA00022801"/>
    </source>
</evidence>
<dbReference type="InterPro" id="IPR029058">
    <property type="entry name" value="AB_hydrolase_fold"/>
</dbReference>
<reference evidence="15 16" key="1">
    <citation type="submission" date="2017-10" db="EMBL/GenBank/DDBJ databases">
        <title>Frigbacter circumglobatus gen. nov. sp. nov., isolated from sediment cultured in situ.</title>
        <authorList>
            <person name="Zhao Z."/>
        </authorList>
    </citation>
    <scope>NUCLEOTIDE SEQUENCE [LARGE SCALE GENOMIC DNA]</scope>
    <source>
        <strain evidence="15 16">ZYL</strain>
    </source>
</reference>
<dbReference type="PRINTS" id="PR00793">
    <property type="entry name" value="PROAMNOPTASE"/>
</dbReference>
<keyword evidence="8 11" id="KW-0645">Protease</keyword>
<dbReference type="GO" id="GO:0005737">
    <property type="term" value="C:cytoplasm"/>
    <property type="evidence" value="ECO:0007669"/>
    <property type="project" value="UniProtKB-SubCell"/>
</dbReference>